<proteinExistence type="predicted"/>
<feature type="DNA-binding region" description="H-T-H motif" evidence="2">
    <location>
        <begin position="31"/>
        <end position="50"/>
    </location>
</feature>
<organism evidence="4 5">
    <name type="scientific">Emticicia aquatica</name>
    <dbReference type="NCBI Taxonomy" id="1681835"/>
    <lineage>
        <taxon>Bacteria</taxon>
        <taxon>Pseudomonadati</taxon>
        <taxon>Bacteroidota</taxon>
        <taxon>Cytophagia</taxon>
        <taxon>Cytophagales</taxon>
        <taxon>Leadbetterellaceae</taxon>
        <taxon>Emticicia</taxon>
    </lineage>
</organism>
<dbReference type="InterPro" id="IPR050624">
    <property type="entry name" value="HTH-type_Tx_Regulator"/>
</dbReference>
<keyword evidence="5" id="KW-1185">Reference proteome</keyword>
<dbReference type="PRINTS" id="PR00455">
    <property type="entry name" value="HTHTETR"/>
</dbReference>
<dbReference type="Gene3D" id="1.10.357.10">
    <property type="entry name" value="Tetracycline Repressor, domain 2"/>
    <property type="match status" value="1"/>
</dbReference>
<reference evidence="4" key="1">
    <citation type="submission" date="2021-12" db="EMBL/GenBank/DDBJ databases">
        <authorList>
            <person name="Rodrigo-Torres L."/>
            <person name="Arahal R. D."/>
            <person name="Lucena T."/>
        </authorList>
    </citation>
    <scope>NUCLEOTIDE SEQUENCE</scope>
    <source>
        <strain evidence="4">CECT 8858</strain>
    </source>
</reference>
<sequence length="196" mass="22611">MEQENTSSNNRDFIISCALTLFAQRGYDAVSVREITEMAKISKPTLYHYFGSKEGLLKIVISEKFTPFLSLLEIASNYSGDLPNSLEKVVDVYINFAEINPICYRLLLTLENPPTQSDVHEVALPFLTRQYQLFENLFERAAENHGNMVGRKQLYAMGFLSLIHSVISRYYLSKEEHIPDQIKYDIIRQFSYGIYS</sequence>
<evidence type="ECO:0000256" key="1">
    <source>
        <dbReference type="ARBA" id="ARBA00023125"/>
    </source>
</evidence>
<dbReference type="InterPro" id="IPR023772">
    <property type="entry name" value="DNA-bd_HTH_TetR-type_CS"/>
</dbReference>
<evidence type="ECO:0000259" key="3">
    <source>
        <dbReference type="PROSITE" id="PS50977"/>
    </source>
</evidence>
<evidence type="ECO:0000313" key="5">
    <source>
        <dbReference type="Proteomes" id="UP000837932"/>
    </source>
</evidence>
<dbReference type="SUPFAM" id="SSF46689">
    <property type="entry name" value="Homeodomain-like"/>
    <property type="match status" value="1"/>
</dbReference>
<gene>
    <name evidence="4" type="ORF">EMA8858_02601</name>
</gene>
<comment type="caution">
    <text evidence="4">The sequence shown here is derived from an EMBL/GenBank/DDBJ whole genome shotgun (WGS) entry which is preliminary data.</text>
</comment>
<dbReference type="RefSeq" id="WP_238807029.1">
    <property type="nucleotide sequence ID" value="NZ_CAKLPY010000002.1"/>
</dbReference>
<feature type="domain" description="HTH tetR-type" evidence="3">
    <location>
        <begin position="8"/>
        <end position="68"/>
    </location>
</feature>
<dbReference type="PANTHER" id="PTHR43479">
    <property type="entry name" value="ACREF/ENVCD OPERON REPRESSOR-RELATED"/>
    <property type="match status" value="1"/>
</dbReference>
<dbReference type="PANTHER" id="PTHR43479:SF11">
    <property type="entry name" value="ACREF_ENVCD OPERON REPRESSOR-RELATED"/>
    <property type="match status" value="1"/>
</dbReference>
<dbReference type="EMBL" id="CAKLPY010000002">
    <property type="protein sequence ID" value="CAH0996469.1"/>
    <property type="molecule type" value="Genomic_DNA"/>
</dbReference>
<dbReference type="InterPro" id="IPR009057">
    <property type="entry name" value="Homeodomain-like_sf"/>
</dbReference>
<name>A0ABM9ARF2_9BACT</name>
<dbReference type="PROSITE" id="PS50977">
    <property type="entry name" value="HTH_TETR_2"/>
    <property type="match status" value="1"/>
</dbReference>
<evidence type="ECO:0000313" key="4">
    <source>
        <dbReference type="EMBL" id="CAH0996469.1"/>
    </source>
</evidence>
<accession>A0ABM9ARF2</accession>
<dbReference type="Pfam" id="PF00440">
    <property type="entry name" value="TetR_N"/>
    <property type="match status" value="1"/>
</dbReference>
<protein>
    <recommendedName>
        <fullName evidence="3">HTH tetR-type domain-containing protein</fullName>
    </recommendedName>
</protein>
<dbReference type="Proteomes" id="UP000837932">
    <property type="component" value="Unassembled WGS sequence"/>
</dbReference>
<evidence type="ECO:0000256" key="2">
    <source>
        <dbReference type="PROSITE-ProRule" id="PRU00335"/>
    </source>
</evidence>
<dbReference type="PROSITE" id="PS01081">
    <property type="entry name" value="HTH_TETR_1"/>
    <property type="match status" value="1"/>
</dbReference>
<dbReference type="InterPro" id="IPR001647">
    <property type="entry name" value="HTH_TetR"/>
</dbReference>
<keyword evidence="1 2" id="KW-0238">DNA-binding</keyword>